<sequence length="86" mass="9730">MPRSTTPKDLFAILMDSTGIKKGGISNSLSGLMECYRLILKLLLLLQLRLGSEKALENWCCNFIYFNMRSVTPSPSPFILFLLTEK</sequence>
<evidence type="ECO:0000313" key="1">
    <source>
        <dbReference type="EMBL" id="PON74523.1"/>
    </source>
</evidence>
<organism evidence="1 2">
    <name type="scientific">Parasponia andersonii</name>
    <name type="common">Sponia andersonii</name>
    <dbReference type="NCBI Taxonomy" id="3476"/>
    <lineage>
        <taxon>Eukaryota</taxon>
        <taxon>Viridiplantae</taxon>
        <taxon>Streptophyta</taxon>
        <taxon>Embryophyta</taxon>
        <taxon>Tracheophyta</taxon>
        <taxon>Spermatophyta</taxon>
        <taxon>Magnoliopsida</taxon>
        <taxon>eudicotyledons</taxon>
        <taxon>Gunneridae</taxon>
        <taxon>Pentapetalae</taxon>
        <taxon>rosids</taxon>
        <taxon>fabids</taxon>
        <taxon>Rosales</taxon>
        <taxon>Cannabaceae</taxon>
        <taxon>Parasponia</taxon>
    </lineage>
</organism>
<gene>
    <name evidence="1" type="ORF">PanWU01x14_049300</name>
</gene>
<evidence type="ECO:0000313" key="2">
    <source>
        <dbReference type="Proteomes" id="UP000237105"/>
    </source>
</evidence>
<dbReference type="Proteomes" id="UP000237105">
    <property type="component" value="Unassembled WGS sequence"/>
</dbReference>
<protein>
    <submittedName>
        <fullName evidence="1">Uncharacterized protein</fullName>
    </submittedName>
</protein>
<dbReference type="EMBL" id="JXTB01000028">
    <property type="protein sequence ID" value="PON74523.1"/>
    <property type="molecule type" value="Genomic_DNA"/>
</dbReference>
<reference evidence="2" key="1">
    <citation type="submission" date="2016-06" db="EMBL/GenBank/DDBJ databases">
        <title>Parallel loss of symbiosis genes in relatives of nitrogen-fixing non-legume Parasponia.</title>
        <authorList>
            <person name="Van Velzen R."/>
            <person name="Holmer R."/>
            <person name="Bu F."/>
            <person name="Rutten L."/>
            <person name="Van Zeijl A."/>
            <person name="Liu W."/>
            <person name="Santuari L."/>
            <person name="Cao Q."/>
            <person name="Sharma T."/>
            <person name="Shen D."/>
            <person name="Roswanjaya Y."/>
            <person name="Wardhani T."/>
            <person name="Kalhor M.S."/>
            <person name="Jansen J."/>
            <person name="Van den Hoogen J."/>
            <person name="Gungor B."/>
            <person name="Hartog M."/>
            <person name="Hontelez J."/>
            <person name="Verver J."/>
            <person name="Yang W.-C."/>
            <person name="Schijlen E."/>
            <person name="Repin R."/>
            <person name="Schilthuizen M."/>
            <person name="Schranz E."/>
            <person name="Heidstra R."/>
            <person name="Miyata K."/>
            <person name="Fedorova E."/>
            <person name="Kohlen W."/>
            <person name="Bisseling T."/>
            <person name="Smit S."/>
            <person name="Geurts R."/>
        </authorList>
    </citation>
    <scope>NUCLEOTIDE SEQUENCE [LARGE SCALE GENOMIC DNA]</scope>
    <source>
        <strain evidence="2">cv. WU1-14</strain>
    </source>
</reference>
<comment type="caution">
    <text evidence="1">The sequence shown here is derived from an EMBL/GenBank/DDBJ whole genome shotgun (WGS) entry which is preliminary data.</text>
</comment>
<dbReference type="AlphaFoldDB" id="A0A2P5DMK3"/>
<accession>A0A2P5DMK3</accession>
<proteinExistence type="predicted"/>
<name>A0A2P5DMK3_PARAD</name>
<keyword evidence="2" id="KW-1185">Reference proteome</keyword>